<dbReference type="CDD" id="cd03674">
    <property type="entry name" value="NUDIX_Hydrolase"/>
    <property type="match status" value="1"/>
</dbReference>
<feature type="compositionally biased region" description="Basic and acidic residues" evidence="1">
    <location>
        <begin position="31"/>
        <end position="48"/>
    </location>
</feature>
<keyword evidence="3" id="KW-0378">Hydrolase</keyword>
<accession>A0ABS3QY90</accession>
<reference evidence="3 4" key="1">
    <citation type="submission" date="2021-03" db="EMBL/GenBank/DDBJ databases">
        <authorList>
            <person name="Kanchanasin P."/>
            <person name="Saeng-In P."/>
            <person name="Phongsopitanun W."/>
            <person name="Yuki M."/>
            <person name="Kudo T."/>
            <person name="Ohkuma M."/>
            <person name="Tanasupawat S."/>
        </authorList>
    </citation>
    <scope>NUCLEOTIDE SEQUENCE [LARGE SCALE GENOMIC DNA]</scope>
    <source>
        <strain evidence="3 4">L46</strain>
    </source>
</reference>
<feature type="domain" description="Nudix hydrolase" evidence="2">
    <location>
        <begin position="128"/>
        <end position="265"/>
    </location>
</feature>
<sequence length="266" mass="28695">MTSPATPARGTRGPAARGRGRERHARAARVPGERLPVRAGVVHERDPAAGRAGEPVLAAARGPGAAPPASRQLALRPRQPHVTAPPATAPLYADAFEVLASWKAPDADQERLRREFLRHLEEHPADGMWRECAGAHITASTAVLDASGSRILLTLHSKIKAWLQLGGHCEPGDTTLAGAALREATEESGIPDLRPLPGPVQLDRHRVRCHPEGTWHLDVQYVVIAPEGARHVVSDESDDLAWFPVDDLPADTDDALRRLAARAVRR</sequence>
<dbReference type="InterPro" id="IPR015797">
    <property type="entry name" value="NUDIX_hydrolase-like_dom_sf"/>
</dbReference>
<evidence type="ECO:0000313" key="3">
    <source>
        <dbReference type="EMBL" id="MBO2438816.1"/>
    </source>
</evidence>
<dbReference type="SUPFAM" id="SSF55811">
    <property type="entry name" value="Nudix"/>
    <property type="match status" value="1"/>
</dbReference>
<proteinExistence type="predicted"/>
<gene>
    <name evidence="3" type="ORF">J4557_14950</name>
</gene>
<evidence type="ECO:0000259" key="2">
    <source>
        <dbReference type="PROSITE" id="PS51462"/>
    </source>
</evidence>
<dbReference type="Pfam" id="PF00293">
    <property type="entry name" value="NUDIX"/>
    <property type="match status" value="1"/>
</dbReference>
<name>A0ABS3QY90_9ACTN</name>
<dbReference type="InterPro" id="IPR000086">
    <property type="entry name" value="NUDIX_hydrolase_dom"/>
</dbReference>
<evidence type="ECO:0000313" key="4">
    <source>
        <dbReference type="Proteomes" id="UP000666915"/>
    </source>
</evidence>
<feature type="region of interest" description="Disordered" evidence="1">
    <location>
        <begin position="1"/>
        <end position="53"/>
    </location>
</feature>
<evidence type="ECO:0000256" key="1">
    <source>
        <dbReference type="SAM" id="MobiDB-lite"/>
    </source>
</evidence>
<keyword evidence="4" id="KW-1185">Reference proteome</keyword>
<feature type="compositionally biased region" description="Low complexity" evidence="1">
    <location>
        <begin position="1"/>
        <end position="17"/>
    </location>
</feature>
<feature type="compositionally biased region" description="Basic residues" evidence="1">
    <location>
        <begin position="18"/>
        <end position="27"/>
    </location>
</feature>
<comment type="caution">
    <text evidence="3">The sequence shown here is derived from an EMBL/GenBank/DDBJ whole genome shotgun (WGS) entry which is preliminary data.</text>
</comment>
<protein>
    <submittedName>
        <fullName evidence="3">NUDIX hydrolase</fullName>
    </submittedName>
</protein>
<dbReference type="GO" id="GO:0016787">
    <property type="term" value="F:hydrolase activity"/>
    <property type="evidence" value="ECO:0007669"/>
    <property type="project" value="UniProtKB-KW"/>
</dbReference>
<dbReference type="Gene3D" id="3.90.79.10">
    <property type="entry name" value="Nucleoside Triphosphate Pyrophosphohydrolase"/>
    <property type="match status" value="1"/>
</dbReference>
<dbReference type="PROSITE" id="PS51462">
    <property type="entry name" value="NUDIX"/>
    <property type="match status" value="1"/>
</dbReference>
<dbReference type="Proteomes" id="UP000666915">
    <property type="component" value="Unassembled WGS sequence"/>
</dbReference>
<dbReference type="EMBL" id="JAGEOK010000008">
    <property type="protein sequence ID" value="MBO2438816.1"/>
    <property type="molecule type" value="Genomic_DNA"/>
</dbReference>
<organism evidence="3 4">
    <name type="scientific">Actinomadura nitritigenes</name>
    <dbReference type="NCBI Taxonomy" id="134602"/>
    <lineage>
        <taxon>Bacteria</taxon>
        <taxon>Bacillati</taxon>
        <taxon>Actinomycetota</taxon>
        <taxon>Actinomycetes</taxon>
        <taxon>Streptosporangiales</taxon>
        <taxon>Thermomonosporaceae</taxon>
        <taxon>Actinomadura</taxon>
    </lineage>
</organism>